<evidence type="ECO:0000313" key="6">
    <source>
        <dbReference type="RefSeq" id="XP_056695220.1"/>
    </source>
</evidence>
<accession>A0ABM3RHX5</accession>
<sequence>MYLYDLERRATHEGNTKLILPTLFQAVDLKNDVRNAYVANENLIQHAWERTASYLPDDLTQISTVYVPAYDFQNESCEHWFLLVVKIHDKEVWIMDSIGVSSSRFTLALDLVSKK</sequence>
<dbReference type="GeneID" id="130469775"/>
<keyword evidence="2" id="KW-0645">Protease</keyword>
<dbReference type="Pfam" id="PF02902">
    <property type="entry name" value="Peptidase_C48"/>
    <property type="match status" value="1"/>
</dbReference>
<reference evidence="6" key="2">
    <citation type="submission" date="2025-08" db="UniProtKB">
        <authorList>
            <consortium name="RefSeq"/>
        </authorList>
    </citation>
    <scope>IDENTIFICATION</scope>
    <source>
        <tissue evidence="6">Leaf</tissue>
    </source>
</reference>
<feature type="domain" description="Ubiquitin-like protease family profile" evidence="4">
    <location>
        <begin position="1"/>
        <end position="115"/>
    </location>
</feature>
<dbReference type="InterPro" id="IPR038765">
    <property type="entry name" value="Papain-like_cys_pep_sf"/>
</dbReference>
<organism evidence="5 6">
    <name type="scientific">Spinacia oleracea</name>
    <name type="common">Spinach</name>
    <dbReference type="NCBI Taxonomy" id="3562"/>
    <lineage>
        <taxon>Eukaryota</taxon>
        <taxon>Viridiplantae</taxon>
        <taxon>Streptophyta</taxon>
        <taxon>Embryophyta</taxon>
        <taxon>Tracheophyta</taxon>
        <taxon>Spermatophyta</taxon>
        <taxon>Magnoliopsida</taxon>
        <taxon>eudicotyledons</taxon>
        <taxon>Gunneridae</taxon>
        <taxon>Pentapetalae</taxon>
        <taxon>Caryophyllales</taxon>
        <taxon>Chenopodiaceae</taxon>
        <taxon>Chenopodioideae</taxon>
        <taxon>Anserineae</taxon>
        <taxon>Spinacia</taxon>
    </lineage>
</organism>
<evidence type="ECO:0000256" key="2">
    <source>
        <dbReference type="ARBA" id="ARBA00022670"/>
    </source>
</evidence>
<dbReference type="RefSeq" id="XP_056695220.1">
    <property type="nucleotide sequence ID" value="XM_056839242.1"/>
</dbReference>
<reference evidence="5" key="1">
    <citation type="journal article" date="2021" name="Nat. Commun.">
        <title>Genomic analyses provide insights into spinach domestication and the genetic basis of agronomic traits.</title>
        <authorList>
            <person name="Cai X."/>
            <person name="Sun X."/>
            <person name="Xu C."/>
            <person name="Sun H."/>
            <person name="Wang X."/>
            <person name="Ge C."/>
            <person name="Zhang Z."/>
            <person name="Wang Q."/>
            <person name="Fei Z."/>
            <person name="Jiao C."/>
            <person name="Wang Q."/>
        </authorList>
    </citation>
    <scope>NUCLEOTIDE SEQUENCE [LARGE SCALE GENOMIC DNA]</scope>
    <source>
        <strain evidence="5">cv. Varoflay</strain>
    </source>
</reference>
<gene>
    <name evidence="6" type="primary">LOC130469775</name>
</gene>
<keyword evidence="3" id="KW-0378">Hydrolase</keyword>
<dbReference type="InterPro" id="IPR003653">
    <property type="entry name" value="Peptidase_C48_C"/>
</dbReference>
<evidence type="ECO:0000259" key="4">
    <source>
        <dbReference type="PROSITE" id="PS50600"/>
    </source>
</evidence>
<protein>
    <recommendedName>
        <fullName evidence="4">Ubiquitin-like protease family profile domain-containing protein</fullName>
    </recommendedName>
</protein>
<proteinExistence type="inferred from homology"/>
<dbReference type="Proteomes" id="UP000813463">
    <property type="component" value="Chromosome 3"/>
</dbReference>
<evidence type="ECO:0000256" key="3">
    <source>
        <dbReference type="ARBA" id="ARBA00022801"/>
    </source>
</evidence>
<name>A0ABM3RHX5_SPIOL</name>
<dbReference type="Gene3D" id="3.40.395.10">
    <property type="entry name" value="Adenoviral Proteinase, Chain A"/>
    <property type="match status" value="1"/>
</dbReference>
<comment type="similarity">
    <text evidence="1">Belongs to the peptidase C48 family.</text>
</comment>
<evidence type="ECO:0000256" key="1">
    <source>
        <dbReference type="ARBA" id="ARBA00005234"/>
    </source>
</evidence>
<evidence type="ECO:0000313" key="5">
    <source>
        <dbReference type="Proteomes" id="UP000813463"/>
    </source>
</evidence>
<keyword evidence="5" id="KW-1185">Reference proteome</keyword>
<dbReference type="SUPFAM" id="SSF54001">
    <property type="entry name" value="Cysteine proteinases"/>
    <property type="match status" value="1"/>
</dbReference>
<dbReference type="PROSITE" id="PS50600">
    <property type="entry name" value="ULP_PROTEASE"/>
    <property type="match status" value="1"/>
</dbReference>